<dbReference type="OrthoDB" id="6245778at2759"/>
<feature type="compositionally biased region" description="Basic residues" evidence="1">
    <location>
        <begin position="520"/>
        <end position="533"/>
    </location>
</feature>
<protein>
    <recommendedName>
        <fullName evidence="4">ALMS motif domain-containing protein</fullName>
    </recommendedName>
</protein>
<dbReference type="KEGG" id="ovi:T265_08888"/>
<evidence type="ECO:0000256" key="1">
    <source>
        <dbReference type="SAM" id="MobiDB-lite"/>
    </source>
</evidence>
<accession>A0A074ZIM0</accession>
<reference evidence="2 3" key="1">
    <citation type="submission" date="2013-11" db="EMBL/GenBank/DDBJ databases">
        <title>Opisthorchis viverrini - life in the bile duct.</title>
        <authorList>
            <person name="Young N.D."/>
            <person name="Nagarajan N."/>
            <person name="Lin S.J."/>
            <person name="Korhonen P.K."/>
            <person name="Jex A.R."/>
            <person name="Hall R.S."/>
            <person name="Safavi-Hemami H."/>
            <person name="Kaewkong W."/>
            <person name="Bertrand D."/>
            <person name="Gao S."/>
            <person name="Seet Q."/>
            <person name="Wongkham S."/>
            <person name="Teh B.T."/>
            <person name="Wongkham C."/>
            <person name="Intapan P.M."/>
            <person name="Maleewong W."/>
            <person name="Yang X."/>
            <person name="Hu M."/>
            <person name="Wang Z."/>
            <person name="Hofmann A."/>
            <person name="Sternberg P.W."/>
            <person name="Tan P."/>
            <person name="Wang J."/>
            <person name="Gasser R.B."/>
        </authorList>
    </citation>
    <scope>NUCLEOTIDE SEQUENCE [LARGE SCALE GENOMIC DNA]</scope>
</reference>
<feature type="compositionally biased region" description="Basic and acidic residues" evidence="1">
    <location>
        <begin position="536"/>
        <end position="558"/>
    </location>
</feature>
<dbReference type="RefSeq" id="XP_009173080.1">
    <property type="nucleotide sequence ID" value="XM_009174816.1"/>
</dbReference>
<evidence type="ECO:0000313" key="2">
    <source>
        <dbReference type="EMBL" id="KER23155.1"/>
    </source>
</evidence>
<dbReference type="GeneID" id="20323067"/>
<dbReference type="CTD" id="20323067"/>
<dbReference type="EMBL" id="KL596862">
    <property type="protein sequence ID" value="KER23155.1"/>
    <property type="molecule type" value="Genomic_DNA"/>
</dbReference>
<sequence length="717" mass="80567">MNERFSWVPDSLEDNTLRACSQTFISDPQRSVMELAAKQPKQLSAEYDFSDGELSLASGCGKRTDPSEGLEQAQIPFIPPLELTSCSSSVITDAEDPFKGVLDIDLRYDSEHDCTPSTGSRSSEAKDNTISSRWNVFSEELKQRQKQSEQLTKVSKARVANQTASIPYDGGLIYVGDSSYSAIYQGGKSTEISKSPLPSLRGEHGSNHLFNQRMQMQNAAYSAPTLLGRATPRNVARKLSKTDGHTDEDGSVNQCDNLNRFKSIIHHNRPSVEQKSNQIQTREVYIQSGSPTDLRYNSTGHINSSTYPTTPLGTGSHAHPVSCFTIHHFILIAKYSNSLGNIITVLKNGYSVDCGITRVSECFGTEAPKHEKLSASGVYRKGLQQQAELIKAHQQFYQNRTQRLVGDRLTRLDKLCQKVTPSETVISRHPSPHLREQPHMHSVEPFDSHVKHHRSITAQFSESPHCQITMKRYTMKDYTLLPRIPVQSTGLGPDLDSAEYKAKLNKYQRQHGYAELLRMRASKQHDRRSRNPVRPRINDVVEHGVRSESAHCRSEKSPVELSSPSMETPSGKEPGFIVVQESESARSSARNQSERQSGLAEVKFRSKSLERTTMATDKLSEREAEKQKIIQKRELMKQYAENIRFKLSKQRAKAKNRATHNSPLASKQEQANLLQNSSISSIILDSTDEPQLLEMLRRHEEDRKLADALWKVIGVSP</sequence>
<dbReference type="Proteomes" id="UP000054324">
    <property type="component" value="Unassembled WGS sequence"/>
</dbReference>
<feature type="compositionally biased region" description="Polar residues" evidence="1">
    <location>
        <begin position="581"/>
        <end position="596"/>
    </location>
</feature>
<gene>
    <name evidence="2" type="ORF">T265_08888</name>
</gene>
<dbReference type="AlphaFoldDB" id="A0A074ZIM0"/>
<evidence type="ECO:0008006" key="4">
    <source>
        <dbReference type="Google" id="ProtNLM"/>
    </source>
</evidence>
<name>A0A074ZIM0_OPIVI</name>
<proteinExistence type="predicted"/>
<feature type="region of interest" description="Disordered" evidence="1">
    <location>
        <begin position="520"/>
        <end position="605"/>
    </location>
</feature>
<keyword evidence="3" id="KW-1185">Reference proteome</keyword>
<organism evidence="2 3">
    <name type="scientific">Opisthorchis viverrini</name>
    <name type="common">Southeast Asian liver fluke</name>
    <dbReference type="NCBI Taxonomy" id="6198"/>
    <lineage>
        <taxon>Eukaryota</taxon>
        <taxon>Metazoa</taxon>
        <taxon>Spiralia</taxon>
        <taxon>Lophotrochozoa</taxon>
        <taxon>Platyhelminthes</taxon>
        <taxon>Trematoda</taxon>
        <taxon>Digenea</taxon>
        <taxon>Opisthorchiida</taxon>
        <taxon>Opisthorchiata</taxon>
        <taxon>Opisthorchiidae</taxon>
        <taxon>Opisthorchis</taxon>
    </lineage>
</organism>
<evidence type="ECO:0000313" key="3">
    <source>
        <dbReference type="Proteomes" id="UP000054324"/>
    </source>
</evidence>